<dbReference type="Pfam" id="PF00485">
    <property type="entry name" value="PRK"/>
    <property type="match status" value="1"/>
</dbReference>
<name>A0A3P7L9C7_DIBLA</name>
<dbReference type="OrthoDB" id="10257085at2759"/>
<evidence type="ECO:0000313" key="3">
    <source>
        <dbReference type="Proteomes" id="UP000281553"/>
    </source>
</evidence>
<dbReference type="GO" id="GO:0005524">
    <property type="term" value="F:ATP binding"/>
    <property type="evidence" value="ECO:0007669"/>
    <property type="project" value="InterPro"/>
</dbReference>
<dbReference type="PRINTS" id="PR00988">
    <property type="entry name" value="URIDINKINASE"/>
</dbReference>
<protein>
    <recommendedName>
        <fullName evidence="1">Phosphoribulokinase/uridine kinase domain-containing protein</fullName>
    </recommendedName>
</protein>
<dbReference type="AlphaFoldDB" id="A0A3P7L9C7"/>
<dbReference type="Proteomes" id="UP000281553">
    <property type="component" value="Unassembled WGS sequence"/>
</dbReference>
<dbReference type="SUPFAM" id="SSF52540">
    <property type="entry name" value="P-loop containing nucleoside triphosphate hydrolases"/>
    <property type="match status" value="1"/>
</dbReference>
<evidence type="ECO:0000313" key="2">
    <source>
        <dbReference type="EMBL" id="VDN10060.1"/>
    </source>
</evidence>
<feature type="domain" description="Phosphoribulokinase/uridine kinase" evidence="1">
    <location>
        <begin position="1"/>
        <end position="69"/>
    </location>
</feature>
<dbReference type="InterPro" id="IPR027417">
    <property type="entry name" value="P-loop_NTPase"/>
</dbReference>
<proteinExistence type="predicted"/>
<evidence type="ECO:0000259" key="1">
    <source>
        <dbReference type="Pfam" id="PF00485"/>
    </source>
</evidence>
<dbReference type="GO" id="GO:0016301">
    <property type="term" value="F:kinase activity"/>
    <property type="evidence" value="ECO:0007669"/>
    <property type="project" value="InterPro"/>
</dbReference>
<dbReference type="InterPro" id="IPR006083">
    <property type="entry name" value="PRK/URK"/>
</dbReference>
<sequence length="135" mass="15439">MDLKVFVDTDSDERLSRRILRDTDLRGRTVPDILLQYNSSVKPAYDQYIAPTMSIADIIIPRGGENNVAIDIIARHVEKRLKEVCPLSSYAFSYHISPSPSVLSLYLRLTDVFSRDNCRKNPSQMVIFFERDLGS</sequence>
<keyword evidence="3" id="KW-1185">Reference proteome</keyword>
<dbReference type="PANTHER" id="PTHR10285">
    <property type="entry name" value="URIDINE KINASE"/>
    <property type="match status" value="1"/>
</dbReference>
<dbReference type="EMBL" id="UYRU01048374">
    <property type="protein sequence ID" value="VDN10060.1"/>
    <property type="molecule type" value="Genomic_DNA"/>
</dbReference>
<dbReference type="Gene3D" id="3.40.50.300">
    <property type="entry name" value="P-loop containing nucleotide triphosphate hydrolases"/>
    <property type="match status" value="1"/>
</dbReference>
<accession>A0A3P7L9C7</accession>
<organism evidence="2 3">
    <name type="scientific">Dibothriocephalus latus</name>
    <name type="common">Fish tapeworm</name>
    <name type="synonym">Diphyllobothrium latum</name>
    <dbReference type="NCBI Taxonomy" id="60516"/>
    <lineage>
        <taxon>Eukaryota</taxon>
        <taxon>Metazoa</taxon>
        <taxon>Spiralia</taxon>
        <taxon>Lophotrochozoa</taxon>
        <taxon>Platyhelminthes</taxon>
        <taxon>Cestoda</taxon>
        <taxon>Eucestoda</taxon>
        <taxon>Diphyllobothriidea</taxon>
        <taxon>Diphyllobothriidae</taxon>
        <taxon>Dibothriocephalus</taxon>
    </lineage>
</organism>
<gene>
    <name evidence="2" type="ORF">DILT_LOCUS5891</name>
</gene>
<reference evidence="2 3" key="1">
    <citation type="submission" date="2018-11" db="EMBL/GenBank/DDBJ databases">
        <authorList>
            <consortium name="Pathogen Informatics"/>
        </authorList>
    </citation>
    <scope>NUCLEOTIDE SEQUENCE [LARGE SCALE GENOMIC DNA]</scope>
</reference>